<reference evidence="1 2" key="1">
    <citation type="journal article" date="2015" name="Nature">
        <title>rRNA introns, odd ribosomes, and small enigmatic genomes across a large radiation of phyla.</title>
        <authorList>
            <person name="Brown C.T."/>
            <person name="Hug L.A."/>
            <person name="Thomas B.C."/>
            <person name="Sharon I."/>
            <person name="Castelle C.J."/>
            <person name="Singh A."/>
            <person name="Wilkins M.J."/>
            <person name="Williams K.H."/>
            <person name="Banfield J.F."/>
        </authorList>
    </citation>
    <scope>NUCLEOTIDE SEQUENCE [LARGE SCALE GENOMIC DNA]</scope>
</reference>
<dbReference type="EMBL" id="LCCE01000026">
    <property type="protein sequence ID" value="KKS26469.1"/>
    <property type="molecule type" value="Genomic_DNA"/>
</dbReference>
<proteinExistence type="predicted"/>
<gene>
    <name evidence="1" type="ORF">UU84_C0026G0001</name>
</gene>
<sequence length="57" mass="7027">DLDKLFPEIKREEVGNYIYNLLADTVRKKNELYERRAERLRPDDDELLERYAEWAVR</sequence>
<accession>A0A0G0XNP1</accession>
<feature type="non-terminal residue" evidence="1">
    <location>
        <position position="1"/>
    </location>
</feature>
<evidence type="ECO:0000313" key="2">
    <source>
        <dbReference type="Proteomes" id="UP000033859"/>
    </source>
</evidence>
<name>A0A0G0XNP1_9BACT</name>
<evidence type="ECO:0000313" key="1">
    <source>
        <dbReference type="EMBL" id="KKS26469.1"/>
    </source>
</evidence>
<protein>
    <submittedName>
        <fullName evidence="1">Uncharacterized protein</fullName>
    </submittedName>
</protein>
<comment type="caution">
    <text evidence="1">The sequence shown here is derived from an EMBL/GenBank/DDBJ whole genome shotgun (WGS) entry which is preliminary data.</text>
</comment>
<dbReference type="Proteomes" id="UP000033859">
    <property type="component" value="Unassembled WGS sequence"/>
</dbReference>
<organism evidence="1 2">
    <name type="scientific">Candidatus Yanofskybacteria bacterium GW2011_GWC2_41_9</name>
    <dbReference type="NCBI Taxonomy" id="1619029"/>
    <lineage>
        <taxon>Bacteria</taxon>
        <taxon>Candidatus Yanofskyibacteriota</taxon>
    </lineage>
</organism>
<dbReference type="AlphaFoldDB" id="A0A0G0XNP1"/>